<gene>
    <name evidence="11" type="ORF">GC722_17395</name>
</gene>
<proteinExistence type="predicted"/>
<evidence type="ECO:0000256" key="2">
    <source>
        <dbReference type="ARBA" id="ARBA00022670"/>
    </source>
</evidence>
<sequence>QEMRYAIALEKRLTKDEILERYLNIAYFGDGAYGVEQAARHYFDTSAKKLTLAQAAMLAGLVQNPTATDPTRFPDAAVERRDVVIHRMQQLGLITADDAAKATKTTWDPDGVESAPNGCVGTEFPFLCDYVRRTLLTNEALGKTSEEREAMLLRGGLTIKTKIDKDTQRIAEKAIADLIDSQDPVISTMTMVEPGTGLIMAMAQSRPEMGTDPGQTYYNYAVPQSLGGAEGFQAGSTFKAYTAAAALEAGIPMTKRYNSPSPMDFSDTQFDSCQGPVKVPQGYRPVNSTRSGSNIAMDYAMDWSINTYFLQLGRDTGLCNVTKMMDKLGVQLSNGEKMTSQSAIFSLPLGSVDVTPLSMAEAYAT</sequence>
<evidence type="ECO:0000256" key="3">
    <source>
        <dbReference type="ARBA" id="ARBA00022676"/>
    </source>
</evidence>
<evidence type="ECO:0000259" key="10">
    <source>
        <dbReference type="Pfam" id="PF00912"/>
    </source>
</evidence>
<dbReference type="GO" id="GO:0008658">
    <property type="term" value="F:penicillin binding"/>
    <property type="evidence" value="ECO:0007669"/>
    <property type="project" value="InterPro"/>
</dbReference>
<dbReference type="GO" id="GO:0009002">
    <property type="term" value="F:serine-type D-Ala-D-Ala carboxypeptidase activity"/>
    <property type="evidence" value="ECO:0007669"/>
    <property type="project" value="UniProtKB-EC"/>
</dbReference>
<evidence type="ECO:0000256" key="4">
    <source>
        <dbReference type="ARBA" id="ARBA00022679"/>
    </source>
</evidence>
<evidence type="ECO:0000259" key="9">
    <source>
        <dbReference type="Pfam" id="PF00905"/>
    </source>
</evidence>
<dbReference type="GO" id="GO:0008955">
    <property type="term" value="F:peptidoglycan glycosyltransferase activity"/>
    <property type="evidence" value="ECO:0007669"/>
    <property type="project" value="UniProtKB-EC"/>
</dbReference>
<accession>A0A6A9V2J9</accession>
<dbReference type="InterPro" id="IPR036950">
    <property type="entry name" value="PBP_transglycosylase"/>
</dbReference>
<keyword evidence="1" id="KW-0121">Carboxypeptidase</keyword>
<feature type="non-terminal residue" evidence="11">
    <location>
        <position position="1"/>
    </location>
</feature>
<comment type="catalytic activity">
    <reaction evidence="8">
        <text>[GlcNAc-(1-&gt;4)-Mur2Ac(oyl-L-Ala-gamma-D-Glu-L-Lys-D-Ala-D-Ala)](n)-di-trans,octa-cis-undecaprenyl diphosphate + beta-D-GlcNAc-(1-&gt;4)-Mur2Ac(oyl-L-Ala-gamma-D-Glu-L-Lys-D-Ala-D-Ala)-di-trans,octa-cis-undecaprenyl diphosphate = [GlcNAc-(1-&gt;4)-Mur2Ac(oyl-L-Ala-gamma-D-Glu-L-Lys-D-Ala-D-Ala)](n+1)-di-trans,octa-cis-undecaprenyl diphosphate + di-trans,octa-cis-undecaprenyl diphosphate + H(+)</text>
        <dbReference type="Rhea" id="RHEA:23708"/>
        <dbReference type="Rhea" id="RHEA-COMP:9602"/>
        <dbReference type="Rhea" id="RHEA-COMP:9603"/>
        <dbReference type="ChEBI" id="CHEBI:15378"/>
        <dbReference type="ChEBI" id="CHEBI:58405"/>
        <dbReference type="ChEBI" id="CHEBI:60033"/>
        <dbReference type="ChEBI" id="CHEBI:78435"/>
        <dbReference type="EC" id="2.4.99.28"/>
    </reaction>
</comment>
<dbReference type="InterPro" id="IPR023346">
    <property type="entry name" value="Lysozyme-like_dom_sf"/>
</dbReference>
<feature type="non-terminal residue" evidence="11">
    <location>
        <position position="365"/>
    </location>
</feature>
<organism evidence="11 12">
    <name type="scientific">Auraticoccus cholistanensis</name>
    <dbReference type="NCBI Taxonomy" id="2656650"/>
    <lineage>
        <taxon>Bacteria</taxon>
        <taxon>Bacillati</taxon>
        <taxon>Actinomycetota</taxon>
        <taxon>Actinomycetes</taxon>
        <taxon>Propionibacteriales</taxon>
        <taxon>Propionibacteriaceae</taxon>
        <taxon>Auraticoccus</taxon>
    </lineage>
</organism>
<evidence type="ECO:0000256" key="1">
    <source>
        <dbReference type="ARBA" id="ARBA00022645"/>
    </source>
</evidence>
<dbReference type="GO" id="GO:0009252">
    <property type="term" value="P:peptidoglycan biosynthetic process"/>
    <property type="evidence" value="ECO:0007669"/>
    <property type="project" value="TreeGrafter"/>
</dbReference>
<dbReference type="Pfam" id="PF00905">
    <property type="entry name" value="Transpeptidase"/>
    <property type="match status" value="1"/>
</dbReference>
<dbReference type="PANTHER" id="PTHR32282:SF33">
    <property type="entry name" value="PEPTIDOGLYCAN GLYCOSYLTRANSFERASE"/>
    <property type="match status" value="1"/>
</dbReference>
<keyword evidence="4" id="KW-0808">Transferase</keyword>
<feature type="domain" description="Glycosyl transferase family 51" evidence="10">
    <location>
        <begin position="1"/>
        <end position="89"/>
    </location>
</feature>
<keyword evidence="6" id="KW-0511">Multifunctional enzyme</keyword>
<dbReference type="Proteomes" id="UP000435304">
    <property type="component" value="Unassembled WGS sequence"/>
</dbReference>
<protein>
    <submittedName>
        <fullName evidence="11">Penicillin-binding protein</fullName>
    </submittedName>
</protein>
<comment type="catalytic activity">
    <reaction evidence="7">
        <text>Preferential cleavage: (Ac)2-L-Lys-D-Ala-|-D-Ala. Also transpeptidation of peptidyl-alanyl moieties that are N-acyl substituents of D-alanine.</text>
        <dbReference type="EC" id="3.4.16.4"/>
    </reaction>
</comment>
<dbReference type="Gene3D" id="1.10.3810.10">
    <property type="entry name" value="Biosynthetic peptidoglycan transglycosylase-like"/>
    <property type="match status" value="1"/>
</dbReference>
<dbReference type="GO" id="GO:0030288">
    <property type="term" value="C:outer membrane-bounded periplasmic space"/>
    <property type="evidence" value="ECO:0007669"/>
    <property type="project" value="TreeGrafter"/>
</dbReference>
<dbReference type="GO" id="GO:0006508">
    <property type="term" value="P:proteolysis"/>
    <property type="evidence" value="ECO:0007669"/>
    <property type="project" value="UniProtKB-KW"/>
</dbReference>
<dbReference type="PANTHER" id="PTHR32282">
    <property type="entry name" value="BINDING PROTEIN TRANSPEPTIDASE, PUTATIVE-RELATED"/>
    <property type="match status" value="1"/>
</dbReference>
<keyword evidence="3" id="KW-0328">Glycosyltransferase</keyword>
<keyword evidence="5" id="KW-0378">Hydrolase</keyword>
<keyword evidence="2" id="KW-0645">Protease</keyword>
<dbReference type="InterPro" id="IPR012338">
    <property type="entry name" value="Beta-lactam/transpept-like"/>
</dbReference>
<dbReference type="SUPFAM" id="SSF56601">
    <property type="entry name" value="beta-lactamase/transpeptidase-like"/>
    <property type="match status" value="1"/>
</dbReference>
<dbReference type="Gene3D" id="3.40.710.10">
    <property type="entry name" value="DD-peptidase/beta-lactamase superfamily"/>
    <property type="match status" value="1"/>
</dbReference>
<dbReference type="InterPro" id="IPR050396">
    <property type="entry name" value="Glycosyltr_51/Transpeptidase"/>
</dbReference>
<evidence type="ECO:0000313" key="12">
    <source>
        <dbReference type="Proteomes" id="UP000435304"/>
    </source>
</evidence>
<name>A0A6A9V2J9_9ACTN</name>
<comment type="caution">
    <text evidence="11">The sequence shown here is derived from an EMBL/GenBank/DDBJ whole genome shotgun (WGS) entry which is preliminary data.</text>
</comment>
<dbReference type="InterPro" id="IPR001460">
    <property type="entry name" value="PCN-bd_Tpept"/>
</dbReference>
<reference evidence="11 12" key="1">
    <citation type="submission" date="2019-12" db="EMBL/GenBank/DDBJ databases">
        <title>Auraticoccus cholistani sp. nov., an actinomycete isolated from soil of Cholistan desert.</title>
        <authorList>
            <person name="Cheema M.T."/>
        </authorList>
    </citation>
    <scope>NUCLEOTIDE SEQUENCE [LARGE SCALE GENOMIC DNA]</scope>
    <source>
        <strain evidence="11 12">F435</strain>
    </source>
</reference>
<evidence type="ECO:0000256" key="5">
    <source>
        <dbReference type="ARBA" id="ARBA00022801"/>
    </source>
</evidence>
<evidence type="ECO:0000256" key="7">
    <source>
        <dbReference type="ARBA" id="ARBA00034000"/>
    </source>
</evidence>
<keyword evidence="12" id="KW-1185">Reference proteome</keyword>
<dbReference type="AlphaFoldDB" id="A0A6A9V2J9"/>
<feature type="domain" description="Penicillin-binding protein transpeptidase" evidence="9">
    <location>
        <begin position="188"/>
        <end position="365"/>
    </location>
</feature>
<dbReference type="InterPro" id="IPR001264">
    <property type="entry name" value="Glyco_trans_51"/>
</dbReference>
<evidence type="ECO:0000313" key="11">
    <source>
        <dbReference type="EMBL" id="MVA77775.1"/>
    </source>
</evidence>
<dbReference type="Pfam" id="PF00912">
    <property type="entry name" value="Transgly"/>
    <property type="match status" value="1"/>
</dbReference>
<dbReference type="SUPFAM" id="SSF53955">
    <property type="entry name" value="Lysozyme-like"/>
    <property type="match status" value="1"/>
</dbReference>
<dbReference type="RefSeq" id="WP_197430288.1">
    <property type="nucleotide sequence ID" value="NZ_WPCU01000013.1"/>
</dbReference>
<evidence type="ECO:0000256" key="6">
    <source>
        <dbReference type="ARBA" id="ARBA00023268"/>
    </source>
</evidence>
<dbReference type="EMBL" id="WPCU01000013">
    <property type="protein sequence ID" value="MVA77775.1"/>
    <property type="molecule type" value="Genomic_DNA"/>
</dbReference>
<evidence type="ECO:0000256" key="8">
    <source>
        <dbReference type="ARBA" id="ARBA00049902"/>
    </source>
</evidence>